<dbReference type="FunFam" id="3.30.2300.10:FF:000001">
    <property type="entry name" value="THUMP domain-containing protein 1"/>
    <property type="match status" value="1"/>
</dbReference>
<keyword evidence="5" id="KW-1185">Reference proteome</keyword>
<dbReference type="PROSITE" id="PS51165">
    <property type="entry name" value="THUMP"/>
    <property type="match status" value="1"/>
</dbReference>
<dbReference type="GO" id="GO:0003723">
    <property type="term" value="F:RNA binding"/>
    <property type="evidence" value="ECO:0007669"/>
    <property type="project" value="UniProtKB-UniRule"/>
</dbReference>
<comment type="caution">
    <text evidence="4">The sequence shown here is derived from an EMBL/GenBank/DDBJ whole genome shotgun (WGS) entry which is preliminary data.</text>
</comment>
<protein>
    <submittedName>
        <fullName evidence="4">15042_t:CDS:1</fullName>
    </submittedName>
</protein>
<dbReference type="SUPFAM" id="SSF143437">
    <property type="entry name" value="THUMP domain-like"/>
    <property type="match status" value="1"/>
</dbReference>
<dbReference type="PANTHER" id="PTHR13452:SF10">
    <property type="entry name" value="THUMP DOMAIN-CONTAINING PROTEIN 1"/>
    <property type="match status" value="1"/>
</dbReference>
<organism evidence="4 5">
    <name type="scientific">Funneliformis mosseae</name>
    <name type="common">Endomycorrhizal fungus</name>
    <name type="synonym">Glomus mosseae</name>
    <dbReference type="NCBI Taxonomy" id="27381"/>
    <lineage>
        <taxon>Eukaryota</taxon>
        <taxon>Fungi</taxon>
        <taxon>Fungi incertae sedis</taxon>
        <taxon>Mucoromycota</taxon>
        <taxon>Glomeromycotina</taxon>
        <taxon>Glomeromycetes</taxon>
        <taxon>Glomerales</taxon>
        <taxon>Glomeraceae</taxon>
        <taxon>Funneliformis</taxon>
    </lineage>
</organism>
<feature type="domain" description="THUMP" evidence="3">
    <location>
        <begin position="126"/>
        <end position="234"/>
    </location>
</feature>
<name>A0A9N8WM01_FUNMO</name>
<dbReference type="InterPro" id="IPR040183">
    <property type="entry name" value="THUMPD1-like"/>
</dbReference>
<evidence type="ECO:0000256" key="1">
    <source>
        <dbReference type="PROSITE-ProRule" id="PRU00529"/>
    </source>
</evidence>
<dbReference type="CDD" id="cd11717">
    <property type="entry name" value="THUMP_THUMPD1_like"/>
    <property type="match status" value="1"/>
</dbReference>
<dbReference type="PANTHER" id="PTHR13452">
    <property type="entry name" value="THUMP DOMAIN CONTAINING PROTEIN 1-RELATED"/>
    <property type="match status" value="1"/>
</dbReference>
<dbReference type="SMART" id="SM00981">
    <property type="entry name" value="THUMP"/>
    <property type="match status" value="1"/>
</dbReference>
<proteinExistence type="predicted"/>
<evidence type="ECO:0000313" key="4">
    <source>
        <dbReference type="EMBL" id="CAG8493649.1"/>
    </source>
</evidence>
<dbReference type="Proteomes" id="UP000789375">
    <property type="component" value="Unassembled WGS sequence"/>
</dbReference>
<dbReference type="InterPro" id="IPR004114">
    <property type="entry name" value="THUMP_dom"/>
</dbReference>
<evidence type="ECO:0000256" key="2">
    <source>
        <dbReference type="SAM" id="MobiDB-lite"/>
    </source>
</evidence>
<feature type="region of interest" description="Disordered" evidence="2">
    <location>
        <begin position="258"/>
        <end position="335"/>
    </location>
</feature>
<sequence length="335" mass="38294">MSSPQKYNRYFGKYKNSKAVLEPNISGIFVSCIKTKESLCIRECYDLFDEYADKIYKSTDENPRVDEGGSDKDDVETSIAKEIAQMKRPHKSRRFASIQTGANCVVFIKTNPPINPVQLVHSILTDLYNSGQKKTRFSMRMVPIVQTCYANMNDINRMADEILKPRFYSLKDDQQKIRYAVIPNIRHNHNVDRMELITMIAKLVGDQHIVNLDDPELVIIVDVFKNICGMSILEDYNKLKKYNIEKIFEELNEKKDGDSKVRFAGSSSSGSCGGRSRNHGRGSKGYYRGSRSHDRRLRGYGRESKGHSGESKGDHNGELEGYNDKESKDHSSYML</sequence>
<feature type="compositionally biased region" description="Basic and acidic residues" evidence="2">
    <location>
        <begin position="300"/>
        <end position="335"/>
    </location>
</feature>
<dbReference type="EMBL" id="CAJVPP010000563">
    <property type="protein sequence ID" value="CAG8493649.1"/>
    <property type="molecule type" value="Genomic_DNA"/>
</dbReference>
<dbReference type="Gene3D" id="3.30.2300.10">
    <property type="entry name" value="THUMP superfamily"/>
    <property type="match status" value="1"/>
</dbReference>
<accession>A0A9N8WM01</accession>
<evidence type="ECO:0000313" key="5">
    <source>
        <dbReference type="Proteomes" id="UP000789375"/>
    </source>
</evidence>
<gene>
    <name evidence="4" type="ORF">FMOSSE_LOCUS3665</name>
</gene>
<evidence type="ECO:0000259" key="3">
    <source>
        <dbReference type="PROSITE" id="PS51165"/>
    </source>
</evidence>
<reference evidence="4" key="1">
    <citation type="submission" date="2021-06" db="EMBL/GenBank/DDBJ databases">
        <authorList>
            <person name="Kallberg Y."/>
            <person name="Tangrot J."/>
            <person name="Rosling A."/>
        </authorList>
    </citation>
    <scope>NUCLEOTIDE SEQUENCE</scope>
    <source>
        <strain evidence="4">87-6 pot B 2015</strain>
    </source>
</reference>
<dbReference type="AlphaFoldDB" id="A0A9N8WM01"/>
<dbReference type="GO" id="GO:0006400">
    <property type="term" value="P:tRNA modification"/>
    <property type="evidence" value="ECO:0007669"/>
    <property type="project" value="InterPro"/>
</dbReference>
<dbReference type="Pfam" id="PF02926">
    <property type="entry name" value="THUMP"/>
    <property type="match status" value="1"/>
</dbReference>
<keyword evidence="1" id="KW-0694">RNA-binding</keyword>